<comment type="caution">
    <text evidence="2">The sequence shown here is derived from an EMBL/GenBank/DDBJ whole genome shotgun (WGS) entry which is preliminary data.</text>
</comment>
<dbReference type="InterPro" id="IPR000182">
    <property type="entry name" value="GNAT_dom"/>
</dbReference>
<keyword evidence="3" id="KW-1185">Reference proteome</keyword>
<feature type="domain" description="N-acetyltransferase" evidence="1">
    <location>
        <begin position="1"/>
        <end position="137"/>
    </location>
</feature>
<dbReference type="PANTHER" id="PTHR43233:SF1">
    <property type="entry name" value="FAMILY N-ACETYLTRANSFERASE, PUTATIVE (AFU_ORTHOLOGUE AFUA_6G03350)-RELATED"/>
    <property type="match status" value="1"/>
</dbReference>
<evidence type="ECO:0000313" key="2">
    <source>
        <dbReference type="EMBL" id="GIG19456.1"/>
    </source>
</evidence>
<reference evidence="2" key="1">
    <citation type="submission" date="2021-01" db="EMBL/GenBank/DDBJ databases">
        <title>Whole genome shotgun sequence of Cellulomonas chitinilytica NBRC 110799.</title>
        <authorList>
            <person name="Komaki H."/>
            <person name="Tamura T."/>
        </authorList>
    </citation>
    <scope>NUCLEOTIDE SEQUENCE</scope>
    <source>
        <strain evidence="2">NBRC 110799</strain>
    </source>
</reference>
<dbReference type="RefSeq" id="WP_203747397.1">
    <property type="nucleotide sequence ID" value="NZ_BONK01000001.1"/>
</dbReference>
<dbReference type="InterPro" id="IPR016181">
    <property type="entry name" value="Acyl_CoA_acyltransferase"/>
</dbReference>
<name>A0A919P0J5_9CELL</name>
<dbReference type="EMBL" id="BONK01000001">
    <property type="protein sequence ID" value="GIG19456.1"/>
    <property type="molecule type" value="Genomic_DNA"/>
</dbReference>
<sequence length="137" mass="15241">MTYTVSDDRDRVDRDAVWRLLSTEAYWGRWREREHLDRQIDASWRVVGVWDDATGATVGFARAVSDGVDFAYLADVIVDPAHRGHGLGRRIVSTMVDDGPGARFRWVLATADAHGLYSGYGFGEPGGTIMVRPSRNG</sequence>
<evidence type="ECO:0000313" key="3">
    <source>
        <dbReference type="Proteomes" id="UP000632740"/>
    </source>
</evidence>
<proteinExistence type="predicted"/>
<organism evidence="2 3">
    <name type="scientific">Cellulomonas chitinilytica</name>
    <dbReference type="NCBI Taxonomy" id="398759"/>
    <lineage>
        <taxon>Bacteria</taxon>
        <taxon>Bacillati</taxon>
        <taxon>Actinomycetota</taxon>
        <taxon>Actinomycetes</taxon>
        <taxon>Micrococcales</taxon>
        <taxon>Cellulomonadaceae</taxon>
        <taxon>Cellulomonas</taxon>
    </lineage>
</organism>
<dbReference type="PROSITE" id="PS51186">
    <property type="entry name" value="GNAT"/>
    <property type="match status" value="1"/>
</dbReference>
<accession>A0A919P0J5</accession>
<dbReference type="Proteomes" id="UP000632740">
    <property type="component" value="Unassembled WGS sequence"/>
</dbReference>
<protein>
    <submittedName>
        <fullName evidence="2">N-acetyltransferase</fullName>
    </submittedName>
</protein>
<gene>
    <name evidence="2" type="ORF">Cch01nite_01800</name>
</gene>
<dbReference type="CDD" id="cd04301">
    <property type="entry name" value="NAT_SF"/>
    <property type="match status" value="1"/>
</dbReference>
<dbReference type="PANTHER" id="PTHR43233">
    <property type="entry name" value="FAMILY N-ACETYLTRANSFERASE, PUTATIVE (AFU_ORTHOLOGUE AFUA_6G03350)-RELATED"/>
    <property type="match status" value="1"/>
</dbReference>
<dbReference type="Pfam" id="PF00583">
    <property type="entry name" value="Acetyltransf_1"/>
    <property type="match status" value="1"/>
</dbReference>
<dbReference type="InterPro" id="IPR053144">
    <property type="entry name" value="Acetyltransferase_Butenolide"/>
</dbReference>
<evidence type="ECO:0000259" key="1">
    <source>
        <dbReference type="PROSITE" id="PS51186"/>
    </source>
</evidence>
<dbReference type="Gene3D" id="3.40.630.30">
    <property type="match status" value="1"/>
</dbReference>
<dbReference type="SUPFAM" id="SSF55729">
    <property type="entry name" value="Acyl-CoA N-acyltransferases (Nat)"/>
    <property type="match status" value="1"/>
</dbReference>
<dbReference type="AlphaFoldDB" id="A0A919P0J5"/>
<dbReference type="GO" id="GO:0016747">
    <property type="term" value="F:acyltransferase activity, transferring groups other than amino-acyl groups"/>
    <property type="evidence" value="ECO:0007669"/>
    <property type="project" value="InterPro"/>
</dbReference>